<keyword evidence="1" id="KW-0808">Transferase</keyword>
<proteinExistence type="predicted"/>
<reference evidence="1 2" key="1">
    <citation type="submission" date="2011-03" db="EMBL/GenBank/DDBJ databases">
        <title>A unique three-unit tRNA splicing endonuclease found in ultrasmall Archaea possesses broad substrate specificity.</title>
        <authorList>
            <person name="Fujishima K."/>
            <person name="Sugahara J."/>
            <person name="Miller C.S."/>
            <person name="Baker B.J."/>
            <person name="Di Giulio M."/>
            <person name="Tomita M."/>
            <person name="Banfield J.F."/>
            <person name="Kanai A."/>
        </authorList>
    </citation>
    <scope>NUCLEOTIDE SEQUENCE [LARGE SCALE GENOMIC DNA]</scope>
</reference>
<name>F2UU00_PARA5</name>
<dbReference type="HOGENOM" id="CLU_1056026_0_0_2"/>
<dbReference type="AlphaFoldDB" id="F2UU00"/>
<evidence type="ECO:0000313" key="1">
    <source>
        <dbReference type="EMBL" id="EGD71951.1"/>
    </source>
</evidence>
<sequence>MEDINEIHSSIMRKLEAGPALVLEIAESIEKDTLQTQTITDYFVSKGEIKKTQRRFGSSPIYYLEKDRDKALDMLIQTLNGQEKALVNKVRNEKVINTSHLSSAERYISQSLTDFMKTVSAQDNQTGEKADYLYEQGLDLETVKKIMNKDNTEKKDQNPIKKSINNEIKTYKENDDISVTLTKNGFKNPKIVEKEVFICDYGSNNLKVIVMIINKKNLTKKDLINAAGYGITYKTIVFIITNAQKTASNKSFGSLVNIIREEL</sequence>
<gene>
    <name evidence="1" type="ORF">CSMARM5_0098</name>
</gene>
<keyword evidence="1" id="KW-0489">Methyltransferase</keyword>
<organism evidence="1 2">
    <name type="scientific">Candidatus Parvarchaeum acidophilus ARMAN-5_'5-way FS'</name>
    <dbReference type="NCBI Taxonomy" id="994838"/>
    <lineage>
        <taxon>Archaea</taxon>
        <taxon>Candidatus Parvarchaeota</taxon>
        <taxon>Candidatus Parvarchaeum</taxon>
    </lineage>
</organism>
<evidence type="ECO:0000313" key="2">
    <source>
        <dbReference type="Proteomes" id="UP000243774"/>
    </source>
</evidence>
<dbReference type="GO" id="GO:0032259">
    <property type="term" value="P:methylation"/>
    <property type="evidence" value="ECO:0007669"/>
    <property type="project" value="UniProtKB-KW"/>
</dbReference>
<dbReference type="EMBL" id="GL876962">
    <property type="protein sequence ID" value="EGD71951.1"/>
    <property type="molecule type" value="Genomic_DNA"/>
</dbReference>
<dbReference type="GO" id="GO:0008168">
    <property type="term" value="F:methyltransferase activity"/>
    <property type="evidence" value="ECO:0007669"/>
    <property type="project" value="UniProtKB-KW"/>
</dbReference>
<protein>
    <submittedName>
        <fullName evidence="1">Putative methyltransferase protein</fullName>
    </submittedName>
</protein>
<dbReference type="Proteomes" id="UP000243774">
    <property type="component" value="Unassembled WGS sequence"/>
</dbReference>
<accession>F2UU00</accession>